<gene>
    <name evidence="8" type="primary">gyrA</name>
    <name evidence="11" type="ORF">CH333_00730</name>
</gene>
<dbReference type="Proteomes" id="UP000215215">
    <property type="component" value="Unassembled WGS sequence"/>
</dbReference>
<dbReference type="Gene3D" id="3.90.199.10">
    <property type="entry name" value="Topoisomerase II, domain 5"/>
    <property type="match status" value="1"/>
</dbReference>
<dbReference type="GO" id="GO:0005524">
    <property type="term" value="F:ATP binding"/>
    <property type="evidence" value="ECO:0007669"/>
    <property type="project" value="UniProtKB-UniRule"/>
</dbReference>
<comment type="miscellaneous">
    <text evidence="8">Few gyrases are as efficient as E.coli at forming negative supercoils. Not all organisms have 2 type II topoisomerases; in organisms with a single type II topoisomerase this enzyme also has to decatenate newly replicated chromosomes.</text>
</comment>
<evidence type="ECO:0000256" key="8">
    <source>
        <dbReference type="HAMAP-Rule" id="MF_01897"/>
    </source>
</evidence>
<sequence>MTKTMEKITSVAIEDEMKRSYIDYAMSVIVSRAIPDVRDGLKPVHRRILYAMHELGLTPDKPFKKSASVVGETLGKFHPHGDLAVYDAITRMVQDFSLRYPLIEGQGNFGSIDGDGAAAYRYTEVRLSKLALYLLKDIEKNTVNFIPNFDGRLKEPVILPASFPNLVVNGISGIAVGMATNMPPHNMGEVIDALIAIINDPDADPLSYIKGPDFPTGGLIVGKKGIVDYALTGRGKVMLKAKVSIEKTKKRKTICITEIPYQVNKSLLIERIAGVIKEKKIESVTALRDESDRDGMRIVIELKKTANEQLILNNLYKHTPMRTTFGVNLLALKSGVPATFPLKDILVLFLEYRYEVVERRTKFELERAEKRAHILEGLKIAVDNIDEVVDIIKKAKTTKEAKNNLMERFGLTDIQAQAILDMKLSRLVGLEREKLESDYMELIKEIERLRLILSSKRGIYAVIERELLEIKEKFADERRTKIVEQEETEFEEEDLIPNTDVVVILTQRGYIKRCPLDTYRTQARGGRGTSGIKLTPDDVVSQVISTTNHERLILFTERGKAFNLKVYEIPEKSRISRGRSINNLLGLSEDDRVISAVSPTDNIHAVLIVTKFGIIKKIDIEKLRHIRRNGVIVIKLKKNDVTIGVEGVSKDKEVILATRGGKASRINETDVRMMGRTARGVIGMRLEKDDYIVALVSPDKRKHLFTVTEDGHGKRTRVDKIRKTRRGSKGVRLIKGTVAGVVPVDNDSEVICVTQNGQVIKIKLKSVRIMGRAAKGVKIISLREEDRVVAVDRIDK</sequence>
<dbReference type="InterPro" id="IPR006691">
    <property type="entry name" value="GyrA/parC_rep"/>
</dbReference>
<dbReference type="GO" id="GO:0006261">
    <property type="term" value="P:DNA-templated DNA replication"/>
    <property type="evidence" value="ECO:0007669"/>
    <property type="project" value="UniProtKB-UniRule"/>
</dbReference>
<dbReference type="GO" id="GO:0034335">
    <property type="term" value="F:DNA negative supercoiling activity"/>
    <property type="evidence" value="ECO:0007669"/>
    <property type="project" value="UniProtKB-ARBA"/>
</dbReference>
<dbReference type="SUPFAM" id="SSF56719">
    <property type="entry name" value="Type II DNA topoisomerase"/>
    <property type="match status" value="1"/>
</dbReference>
<keyword evidence="4 8" id="KW-0067">ATP-binding</keyword>
<keyword evidence="5 8" id="KW-0799">Topoisomerase</keyword>
<evidence type="ECO:0000256" key="2">
    <source>
        <dbReference type="ARBA" id="ARBA00008263"/>
    </source>
</evidence>
<dbReference type="NCBIfam" id="NF004043">
    <property type="entry name" value="PRK05560.1"/>
    <property type="match status" value="1"/>
</dbReference>
<dbReference type="Pfam" id="PF03989">
    <property type="entry name" value="DNA_gyraseA_C"/>
    <property type="match status" value="6"/>
</dbReference>
<dbReference type="Gene3D" id="3.30.1360.40">
    <property type="match status" value="1"/>
</dbReference>
<protein>
    <recommendedName>
        <fullName evidence="8">DNA gyrase subunit A</fullName>
        <ecNumber evidence="8">5.6.2.2</ecNumber>
    </recommendedName>
</protein>
<dbReference type="FunFam" id="3.30.1360.40:FF:000002">
    <property type="entry name" value="DNA gyrase subunit A"/>
    <property type="match status" value="1"/>
</dbReference>
<dbReference type="NCBIfam" id="TIGR01063">
    <property type="entry name" value="gyrA"/>
    <property type="match status" value="1"/>
</dbReference>
<evidence type="ECO:0000256" key="7">
    <source>
        <dbReference type="ARBA" id="ARBA00023235"/>
    </source>
</evidence>
<dbReference type="FunFam" id="1.10.268.10:FF:000001">
    <property type="entry name" value="DNA gyrase subunit A"/>
    <property type="match status" value="1"/>
</dbReference>
<comment type="similarity">
    <text evidence="2 8">Belongs to the type II topoisomerase GyrA/ParC subunit family.</text>
</comment>
<evidence type="ECO:0000313" key="12">
    <source>
        <dbReference type="Proteomes" id="UP000215215"/>
    </source>
</evidence>
<dbReference type="AlphaFoldDB" id="A0A235C0C7"/>
<comment type="caution">
    <text evidence="11">The sequence shown here is derived from an EMBL/GenBank/DDBJ whole genome shotgun (WGS) entry which is preliminary data.</text>
</comment>
<dbReference type="GO" id="GO:0009330">
    <property type="term" value="C:DNA topoisomerase type II (double strand cut, ATP-hydrolyzing) complex"/>
    <property type="evidence" value="ECO:0007669"/>
    <property type="project" value="TreeGrafter"/>
</dbReference>
<dbReference type="Gene3D" id="1.10.268.10">
    <property type="entry name" value="Topoisomerase, domain 3"/>
    <property type="match status" value="1"/>
</dbReference>
<dbReference type="InterPro" id="IPR035516">
    <property type="entry name" value="Gyrase/topoIV_suA_C"/>
</dbReference>
<dbReference type="InterPro" id="IPR013760">
    <property type="entry name" value="Topo_IIA-like_dom_sf"/>
</dbReference>
<feature type="domain" description="Topo IIA-type catalytic" evidence="10">
    <location>
        <begin position="34"/>
        <end position="495"/>
    </location>
</feature>
<organism evidence="11 12">
    <name type="scientific">candidate division WOR-3 bacterium JGI_Cruoil_03_44_89</name>
    <dbReference type="NCBI Taxonomy" id="1973748"/>
    <lineage>
        <taxon>Bacteria</taxon>
        <taxon>Bacteria division WOR-3</taxon>
    </lineage>
</organism>
<evidence type="ECO:0000256" key="3">
    <source>
        <dbReference type="ARBA" id="ARBA00022741"/>
    </source>
</evidence>
<dbReference type="NCBIfam" id="NF004044">
    <property type="entry name" value="PRK05561.1"/>
    <property type="match status" value="1"/>
</dbReference>
<name>A0A235C0C7_UNCW3</name>
<evidence type="ECO:0000256" key="9">
    <source>
        <dbReference type="PROSITE-ProRule" id="PRU01384"/>
    </source>
</evidence>
<comment type="function">
    <text evidence="8">A type II topoisomerase that negatively supercoils closed circular double-stranded (ds) DNA in an ATP-dependent manner to modulate DNA topology and maintain chromosomes in an underwound state. Negative supercoiling favors strand separation, and DNA replication, transcription, recombination and repair, all of which involve strand separation. Also able to catalyze the interconversion of other topological isomers of dsDNA rings, including catenanes and knotted rings. Type II topoisomerases break and join 2 DNA strands simultaneously in an ATP-dependent manner.</text>
</comment>
<proteinExistence type="inferred from homology"/>
<comment type="subcellular location">
    <subcellularLocation>
        <location evidence="8">Cytoplasm</location>
    </subcellularLocation>
</comment>
<dbReference type="GO" id="GO:0005694">
    <property type="term" value="C:chromosome"/>
    <property type="evidence" value="ECO:0007669"/>
    <property type="project" value="InterPro"/>
</dbReference>
<dbReference type="PANTHER" id="PTHR43493">
    <property type="entry name" value="DNA GYRASE/TOPOISOMERASE SUBUNIT A"/>
    <property type="match status" value="1"/>
</dbReference>
<dbReference type="PROSITE" id="PS52040">
    <property type="entry name" value="TOPO_IIA"/>
    <property type="match status" value="1"/>
</dbReference>
<keyword evidence="6 8" id="KW-0238">DNA-binding</keyword>
<evidence type="ECO:0000256" key="4">
    <source>
        <dbReference type="ARBA" id="ARBA00022840"/>
    </source>
</evidence>
<keyword evidence="8" id="KW-0963">Cytoplasm</keyword>
<dbReference type="InterPro" id="IPR005743">
    <property type="entry name" value="GyrA"/>
</dbReference>
<dbReference type="EC" id="5.6.2.2" evidence="8"/>
<dbReference type="InterPro" id="IPR050220">
    <property type="entry name" value="Type_II_DNA_Topoisomerases"/>
</dbReference>
<accession>A0A235C0C7</accession>
<dbReference type="InterPro" id="IPR013758">
    <property type="entry name" value="Topo_IIA_A/C_ab"/>
</dbReference>
<dbReference type="GO" id="GO:0003677">
    <property type="term" value="F:DNA binding"/>
    <property type="evidence" value="ECO:0007669"/>
    <property type="project" value="UniProtKB-UniRule"/>
</dbReference>
<evidence type="ECO:0000256" key="1">
    <source>
        <dbReference type="ARBA" id="ARBA00000185"/>
    </source>
</evidence>
<dbReference type="PANTHER" id="PTHR43493:SF5">
    <property type="entry name" value="DNA GYRASE SUBUNIT A, CHLOROPLASTIC_MITOCHONDRIAL"/>
    <property type="match status" value="1"/>
</dbReference>
<feature type="short sequence motif" description="GyrA-box" evidence="8">
    <location>
        <begin position="522"/>
        <end position="528"/>
    </location>
</feature>
<dbReference type="Gene3D" id="2.120.10.90">
    <property type="entry name" value="DNA gyrase/topoisomerase IV, subunit A, C-terminal"/>
    <property type="match status" value="1"/>
</dbReference>
<evidence type="ECO:0000259" key="10">
    <source>
        <dbReference type="PROSITE" id="PS52040"/>
    </source>
</evidence>
<dbReference type="GO" id="GO:0006265">
    <property type="term" value="P:DNA topological change"/>
    <property type="evidence" value="ECO:0007669"/>
    <property type="project" value="UniProtKB-UniRule"/>
</dbReference>
<dbReference type="EMBL" id="NOZQ01000011">
    <property type="protein sequence ID" value="OYD17507.1"/>
    <property type="molecule type" value="Genomic_DNA"/>
</dbReference>
<feature type="active site" description="O-(5'-phospho-DNA)-tyrosine intermediate" evidence="8 9">
    <location>
        <position position="122"/>
    </location>
</feature>
<dbReference type="HAMAP" id="MF_01897">
    <property type="entry name" value="GyrA"/>
    <property type="match status" value="1"/>
</dbReference>
<dbReference type="InterPro" id="IPR002205">
    <property type="entry name" value="Topo_IIA_dom_A"/>
</dbReference>
<comment type="subunit">
    <text evidence="8">Heterotetramer, composed of two GyrA and two GyrB chains. In the heterotetramer, GyrA contains the active site tyrosine that forms a transient covalent intermediate with DNA, while GyrB binds cofactors and catalyzes ATP hydrolysis.</text>
</comment>
<keyword evidence="7 8" id="KW-0413">Isomerase</keyword>
<evidence type="ECO:0000256" key="6">
    <source>
        <dbReference type="ARBA" id="ARBA00023125"/>
    </source>
</evidence>
<dbReference type="SUPFAM" id="SSF101904">
    <property type="entry name" value="GyrA/ParC C-terminal domain-like"/>
    <property type="match status" value="1"/>
</dbReference>
<dbReference type="InterPro" id="IPR013757">
    <property type="entry name" value="Topo_IIA_A_a_sf"/>
</dbReference>
<evidence type="ECO:0000256" key="5">
    <source>
        <dbReference type="ARBA" id="ARBA00023029"/>
    </source>
</evidence>
<keyword evidence="3 8" id="KW-0547">Nucleotide-binding</keyword>
<reference evidence="11 12" key="1">
    <citation type="submission" date="2017-07" db="EMBL/GenBank/DDBJ databases">
        <title>Recovery of genomes from metagenomes via a dereplication, aggregation, and scoring strategy.</title>
        <authorList>
            <person name="Sieber C.M."/>
            <person name="Probst A.J."/>
            <person name="Sharrar A."/>
            <person name="Thomas B.C."/>
            <person name="Hess M."/>
            <person name="Tringe S.G."/>
            <person name="Banfield J.F."/>
        </authorList>
    </citation>
    <scope>NUCLEOTIDE SEQUENCE [LARGE SCALE GENOMIC DNA]</scope>
    <source>
        <strain evidence="11">JGI_Cruoil_03_44_89</strain>
    </source>
</reference>
<dbReference type="CDD" id="cd00187">
    <property type="entry name" value="TOP4c"/>
    <property type="match status" value="1"/>
</dbReference>
<evidence type="ECO:0000313" key="11">
    <source>
        <dbReference type="EMBL" id="OYD17507.1"/>
    </source>
</evidence>
<comment type="catalytic activity">
    <reaction evidence="1 8 9">
        <text>ATP-dependent breakage, passage and rejoining of double-stranded DNA.</text>
        <dbReference type="EC" id="5.6.2.2"/>
    </reaction>
</comment>
<dbReference type="SMART" id="SM00434">
    <property type="entry name" value="TOP4c"/>
    <property type="match status" value="1"/>
</dbReference>
<dbReference type="Pfam" id="PF00521">
    <property type="entry name" value="DNA_topoisoIV"/>
    <property type="match status" value="1"/>
</dbReference>
<dbReference type="GO" id="GO:0005737">
    <property type="term" value="C:cytoplasm"/>
    <property type="evidence" value="ECO:0007669"/>
    <property type="project" value="UniProtKB-SubCell"/>
</dbReference>